<dbReference type="AlphaFoldDB" id="A0A0F9D530"/>
<comment type="caution">
    <text evidence="1">The sequence shown here is derived from an EMBL/GenBank/DDBJ whole genome shotgun (WGS) entry which is preliminary data.</text>
</comment>
<dbReference type="InterPro" id="IPR015943">
    <property type="entry name" value="WD40/YVTN_repeat-like_dom_sf"/>
</dbReference>
<organism evidence="1">
    <name type="scientific">marine sediment metagenome</name>
    <dbReference type="NCBI Taxonomy" id="412755"/>
    <lineage>
        <taxon>unclassified sequences</taxon>
        <taxon>metagenomes</taxon>
        <taxon>ecological metagenomes</taxon>
    </lineage>
</organism>
<reference evidence="1" key="1">
    <citation type="journal article" date="2015" name="Nature">
        <title>Complex archaea that bridge the gap between prokaryotes and eukaryotes.</title>
        <authorList>
            <person name="Spang A."/>
            <person name="Saw J.H."/>
            <person name="Jorgensen S.L."/>
            <person name="Zaremba-Niedzwiedzka K."/>
            <person name="Martijn J."/>
            <person name="Lind A.E."/>
            <person name="van Eijk R."/>
            <person name="Schleper C."/>
            <person name="Guy L."/>
            <person name="Ettema T.J."/>
        </authorList>
    </citation>
    <scope>NUCLEOTIDE SEQUENCE</scope>
</reference>
<sequence>YMRDVVTSEQKDIQQGDIPVFSTRPASLDLYDASGRPIRGVLTESGMSALRRSIAQLNEEDLQRQVWYIRASIATLDSETDGPVASTYRLAETTGGAGPGALGARLLVANWFSNSVSVIDAETLAVTQEIETGDGPRAFGRFIPSRQDPAPCDSLP</sequence>
<dbReference type="EMBL" id="LAZR01041069">
    <property type="protein sequence ID" value="KKL12921.1"/>
    <property type="molecule type" value="Genomic_DNA"/>
</dbReference>
<dbReference type="Gene3D" id="2.130.10.10">
    <property type="entry name" value="YVTN repeat-like/Quinoprotein amine dehydrogenase"/>
    <property type="match status" value="1"/>
</dbReference>
<dbReference type="SUPFAM" id="SSF50974">
    <property type="entry name" value="Nitrous oxide reductase, N-terminal domain"/>
    <property type="match status" value="1"/>
</dbReference>
<gene>
    <name evidence="1" type="ORF">LCGC14_2530910</name>
</gene>
<dbReference type="InterPro" id="IPR011964">
    <property type="entry name" value="YVTN_b-propeller_repeat"/>
</dbReference>
<dbReference type="InterPro" id="IPR011045">
    <property type="entry name" value="N2O_reductase_N"/>
</dbReference>
<evidence type="ECO:0000313" key="1">
    <source>
        <dbReference type="EMBL" id="KKL12921.1"/>
    </source>
</evidence>
<feature type="non-terminal residue" evidence="1">
    <location>
        <position position="1"/>
    </location>
</feature>
<proteinExistence type="predicted"/>
<dbReference type="NCBIfam" id="TIGR02276">
    <property type="entry name" value="beta_rpt_yvtn"/>
    <property type="match status" value="1"/>
</dbReference>
<protein>
    <submittedName>
        <fullName evidence="1">Uncharacterized protein</fullName>
    </submittedName>
</protein>
<accession>A0A0F9D530</accession>
<name>A0A0F9D530_9ZZZZ</name>